<comment type="subcellular location">
    <subcellularLocation>
        <location evidence="1 7">Nucleus</location>
    </subcellularLocation>
</comment>
<reference evidence="8 9" key="1">
    <citation type="submission" date="2011-02" db="EMBL/GenBank/DDBJ databases">
        <title>The Genome Sequence of Sphaeroforma arctica JP610.</title>
        <authorList>
            <consortium name="The Broad Institute Genome Sequencing Platform"/>
            <person name="Russ C."/>
            <person name="Cuomo C."/>
            <person name="Young S.K."/>
            <person name="Zeng Q."/>
            <person name="Gargeya S."/>
            <person name="Alvarado L."/>
            <person name="Berlin A."/>
            <person name="Chapman S.B."/>
            <person name="Chen Z."/>
            <person name="Freedman E."/>
            <person name="Gellesch M."/>
            <person name="Goldberg J."/>
            <person name="Griggs A."/>
            <person name="Gujja S."/>
            <person name="Heilman E."/>
            <person name="Heiman D."/>
            <person name="Howarth C."/>
            <person name="Mehta T."/>
            <person name="Neiman D."/>
            <person name="Pearson M."/>
            <person name="Roberts A."/>
            <person name="Saif S."/>
            <person name="Shea T."/>
            <person name="Shenoy N."/>
            <person name="Sisk P."/>
            <person name="Stolte C."/>
            <person name="Sykes S."/>
            <person name="White J."/>
            <person name="Yandava C."/>
            <person name="Burger G."/>
            <person name="Gray M.W."/>
            <person name="Holland P.W.H."/>
            <person name="King N."/>
            <person name="Lang F.B.F."/>
            <person name="Roger A.J."/>
            <person name="Ruiz-Trillo I."/>
            <person name="Haas B."/>
            <person name="Nusbaum C."/>
            <person name="Birren B."/>
        </authorList>
    </citation>
    <scope>NUCLEOTIDE SEQUENCE [LARGE SCALE GENOMIC DNA]</scope>
    <source>
        <strain evidence="8 9">JP610</strain>
    </source>
</reference>
<organism evidence="8 9">
    <name type="scientific">Sphaeroforma arctica JP610</name>
    <dbReference type="NCBI Taxonomy" id="667725"/>
    <lineage>
        <taxon>Eukaryota</taxon>
        <taxon>Ichthyosporea</taxon>
        <taxon>Ichthyophonida</taxon>
        <taxon>Sphaeroforma</taxon>
    </lineage>
</organism>
<comment type="function">
    <text evidence="7">Component of the Mediator complex, a coactivator involved in the regulated transcription of nearly all RNA polymerase II-dependent genes. Mediator functions as a bridge to convey information from gene-specific regulatory proteins to the basal RNA polymerase II transcription machinery. Mediator is recruited to promoters by direct interactions with regulatory proteins and serves as a scaffold for the assembly of a functional preinitiation complex with RNA polymerase II and the general transcription factors.</text>
</comment>
<dbReference type="RefSeq" id="XP_014153206.1">
    <property type="nucleotide sequence ID" value="XM_014297731.1"/>
</dbReference>
<comment type="subunit">
    <text evidence="7">Component of the Mediator complex.</text>
</comment>
<dbReference type="GeneID" id="25908803"/>
<dbReference type="Gene3D" id="1.10.10.1340">
    <property type="entry name" value="Mediator of RNA polymerase II, submodule Med31 (Soh1)"/>
    <property type="match status" value="1"/>
</dbReference>
<keyword evidence="9" id="KW-1185">Reference proteome</keyword>
<keyword evidence="5 7" id="KW-0804">Transcription</keyword>
<protein>
    <recommendedName>
        <fullName evidence="7">Mediator of RNA polymerase II transcription subunit 31</fullName>
    </recommendedName>
</protein>
<evidence type="ECO:0000256" key="5">
    <source>
        <dbReference type="ARBA" id="ARBA00023163"/>
    </source>
</evidence>
<dbReference type="PANTHER" id="PTHR13186">
    <property type="entry name" value="MEDIATOR OF RNA POLYMERASE II TRANSCRIPTION SUBUNIT 31"/>
    <property type="match status" value="1"/>
</dbReference>
<evidence type="ECO:0000256" key="3">
    <source>
        <dbReference type="ARBA" id="ARBA00023015"/>
    </source>
</evidence>
<evidence type="ECO:0000256" key="1">
    <source>
        <dbReference type="ARBA" id="ARBA00004123"/>
    </source>
</evidence>
<dbReference type="GO" id="GO:0003712">
    <property type="term" value="F:transcription coregulator activity"/>
    <property type="evidence" value="ECO:0007669"/>
    <property type="project" value="InterPro"/>
</dbReference>
<dbReference type="GO" id="GO:0016592">
    <property type="term" value="C:mediator complex"/>
    <property type="evidence" value="ECO:0007669"/>
    <property type="project" value="InterPro"/>
</dbReference>
<dbReference type="EMBL" id="KQ242328">
    <property type="protein sequence ID" value="KNC79304.1"/>
    <property type="molecule type" value="Genomic_DNA"/>
</dbReference>
<dbReference type="STRING" id="667725.A0A0L0FRI6"/>
<dbReference type="GO" id="GO:0006355">
    <property type="term" value="P:regulation of DNA-templated transcription"/>
    <property type="evidence" value="ECO:0007669"/>
    <property type="project" value="InterPro"/>
</dbReference>
<evidence type="ECO:0000256" key="7">
    <source>
        <dbReference type="RuleBase" id="RU364129"/>
    </source>
</evidence>
<evidence type="ECO:0000313" key="9">
    <source>
        <dbReference type="Proteomes" id="UP000054560"/>
    </source>
</evidence>
<keyword evidence="4 7" id="KW-0010">Activator</keyword>
<evidence type="ECO:0000256" key="6">
    <source>
        <dbReference type="ARBA" id="ARBA00023242"/>
    </source>
</evidence>
<keyword evidence="3 7" id="KW-0805">Transcription regulation</keyword>
<evidence type="ECO:0000256" key="4">
    <source>
        <dbReference type="ARBA" id="ARBA00023159"/>
    </source>
</evidence>
<comment type="similarity">
    <text evidence="2 7">Belongs to the Mediator complex subunit 31 family.</text>
</comment>
<dbReference type="OrthoDB" id="10257739at2759"/>
<keyword evidence="6 7" id="KW-0539">Nucleus</keyword>
<dbReference type="InterPro" id="IPR008831">
    <property type="entry name" value="Mediator_Med31"/>
</dbReference>
<dbReference type="Pfam" id="PF05669">
    <property type="entry name" value="Med31"/>
    <property type="match status" value="1"/>
</dbReference>
<proteinExistence type="inferred from homology"/>
<name>A0A0L0FRI6_9EUKA</name>
<accession>A0A0L0FRI6</accession>
<dbReference type="eggNOG" id="KOG4086">
    <property type="taxonomic scope" value="Eukaryota"/>
</dbReference>
<evidence type="ECO:0000313" key="8">
    <source>
        <dbReference type="EMBL" id="KNC79304.1"/>
    </source>
</evidence>
<dbReference type="AlphaFoldDB" id="A0A0L0FRI6"/>
<dbReference type="InterPro" id="IPR038089">
    <property type="entry name" value="Med31_sf"/>
</dbReference>
<sequence>MAVPSLDETSIQVRFDAVGDTGRFEIELEFVQSLGDPSYLNWLAQQRILQQPEFVNYLEYLTYWRTPEYAKFIAFPHCLHFLDLLQHKPFRDAVINNEIRDELLQQYYLHWKSYYPGMAPNTSTDTPTTETTTDVAMTNGHTEQSAMNGDMAHAP</sequence>
<evidence type="ECO:0000256" key="2">
    <source>
        <dbReference type="ARBA" id="ARBA00006378"/>
    </source>
</evidence>
<dbReference type="Proteomes" id="UP000054560">
    <property type="component" value="Unassembled WGS sequence"/>
</dbReference>
<gene>
    <name evidence="8" type="ORF">SARC_08299</name>
</gene>